<accession>A0A5B8JMK7</accession>
<feature type="region of interest" description="Disordered" evidence="1">
    <location>
        <begin position="53"/>
        <end position="105"/>
    </location>
</feature>
<name>A0A5B8JMK7_9ACTN</name>
<dbReference type="OrthoDB" id="4464809at2"/>
<keyword evidence="4" id="KW-1185">Reference proteome</keyword>
<dbReference type="Proteomes" id="UP000320580">
    <property type="component" value="Chromosome"/>
</dbReference>
<dbReference type="AlphaFoldDB" id="A0A5B8JMK7"/>
<feature type="compositionally biased region" description="Basic and acidic residues" evidence="1">
    <location>
        <begin position="129"/>
        <end position="152"/>
    </location>
</feature>
<feature type="domain" description="HNH nuclease" evidence="2">
    <location>
        <begin position="165"/>
        <end position="220"/>
    </location>
</feature>
<evidence type="ECO:0000259" key="2">
    <source>
        <dbReference type="Pfam" id="PF13391"/>
    </source>
</evidence>
<feature type="compositionally biased region" description="Low complexity" evidence="1">
    <location>
        <begin position="18"/>
        <end position="27"/>
    </location>
</feature>
<dbReference type="Pfam" id="PF13391">
    <property type="entry name" value="HNH_2"/>
    <property type="match status" value="1"/>
</dbReference>
<dbReference type="CDD" id="cd00085">
    <property type="entry name" value="HNHc"/>
    <property type="match status" value="1"/>
</dbReference>
<sequence>MVHRTARRGEGPARSLVRARAGGRLPPGGLRWRRRECYGRAFAPAPPCQWAVGGAGSHPTGPRAFRRQPAEGQGTGRLEEGRGQSAQELPKPRTGGRHRALHPLFGTDTARTALLERTGLDGFLSAGGRSKDPSAPADRRPRSGSQPDRDRQSAALVKTVYGSICQVCGEPLETRGGPYSEAAHIQGLGSPHFGPDVLENLLCLCPNHHKQFDTFSIYIDENWSVCMTNSGEAKWELTRRHRIDTEYVAYHRDLCLRGW</sequence>
<dbReference type="InterPro" id="IPR003615">
    <property type="entry name" value="HNH_nuc"/>
</dbReference>
<feature type="region of interest" description="Disordered" evidence="1">
    <location>
        <begin position="122"/>
        <end position="153"/>
    </location>
</feature>
<feature type="region of interest" description="Disordered" evidence="1">
    <location>
        <begin position="1"/>
        <end position="27"/>
    </location>
</feature>
<protein>
    <recommendedName>
        <fullName evidence="2">HNH nuclease domain-containing protein</fullName>
    </recommendedName>
</protein>
<reference evidence="3 4" key="1">
    <citation type="submission" date="2019-07" db="EMBL/GenBank/DDBJ databases">
        <authorList>
            <person name="Zhu P."/>
        </authorList>
    </citation>
    <scope>NUCLEOTIDE SEQUENCE [LARGE SCALE GENOMIC DNA]</scope>
    <source>
        <strain evidence="3 4">SSL-25</strain>
    </source>
</reference>
<evidence type="ECO:0000256" key="1">
    <source>
        <dbReference type="SAM" id="MobiDB-lite"/>
    </source>
</evidence>
<proteinExistence type="predicted"/>
<dbReference type="EMBL" id="CP042266">
    <property type="protein sequence ID" value="QDY79020.1"/>
    <property type="molecule type" value="Genomic_DNA"/>
</dbReference>
<evidence type="ECO:0000313" key="3">
    <source>
        <dbReference type="EMBL" id="QDY79020.1"/>
    </source>
</evidence>
<dbReference type="KEGG" id="sqz:FQU76_23675"/>
<gene>
    <name evidence="3" type="ORF">FQU76_23675</name>
</gene>
<organism evidence="3 4">
    <name type="scientific">Streptomyces qinzhouensis</name>
    <dbReference type="NCBI Taxonomy" id="2599401"/>
    <lineage>
        <taxon>Bacteria</taxon>
        <taxon>Bacillati</taxon>
        <taxon>Actinomycetota</taxon>
        <taxon>Actinomycetes</taxon>
        <taxon>Kitasatosporales</taxon>
        <taxon>Streptomycetaceae</taxon>
        <taxon>Streptomyces</taxon>
    </lineage>
</organism>
<evidence type="ECO:0000313" key="4">
    <source>
        <dbReference type="Proteomes" id="UP000320580"/>
    </source>
</evidence>